<keyword evidence="2" id="KW-1185">Reference proteome</keyword>
<accession>A0ABY4Y7T9</accession>
<dbReference type="EMBL" id="CP071527">
    <property type="protein sequence ID" value="USQ13710.1"/>
    <property type="molecule type" value="Genomic_DNA"/>
</dbReference>
<proteinExistence type="predicted"/>
<dbReference type="Proteomes" id="UP001057474">
    <property type="component" value="Chromosome"/>
</dbReference>
<reference evidence="1" key="1">
    <citation type="submission" date="2021-03" db="EMBL/GenBank/DDBJ databases">
        <title>Legionella lytica PCM 2298.</title>
        <authorList>
            <person name="Koper P."/>
        </authorList>
    </citation>
    <scope>NUCLEOTIDE SEQUENCE</scope>
    <source>
        <strain evidence="1">PCM 2298</strain>
    </source>
</reference>
<name>A0ABY4Y7T9_9GAMM</name>
<evidence type="ECO:0008006" key="3">
    <source>
        <dbReference type="Google" id="ProtNLM"/>
    </source>
</evidence>
<organism evidence="1 2">
    <name type="scientific">Legionella lytica</name>
    <dbReference type="NCBI Taxonomy" id="96232"/>
    <lineage>
        <taxon>Bacteria</taxon>
        <taxon>Pseudomonadati</taxon>
        <taxon>Pseudomonadota</taxon>
        <taxon>Gammaproteobacteria</taxon>
        <taxon>Legionellales</taxon>
        <taxon>Legionellaceae</taxon>
        <taxon>Legionella</taxon>
    </lineage>
</organism>
<dbReference type="RefSeq" id="WP_252580028.1">
    <property type="nucleotide sequence ID" value="NZ_CP071527.1"/>
</dbReference>
<sequence length="95" mass="10911">MKKERVFSRVHGEGNQARSWMMRPHEIEGLTPMQIKDKFALPELPTYVSNVYVPAGTNIRIGRVAPQLNWGHGGAIQYELLQRLPSQLFKDIRPL</sequence>
<evidence type="ECO:0000313" key="2">
    <source>
        <dbReference type="Proteomes" id="UP001057474"/>
    </source>
</evidence>
<gene>
    <name evidence="1" type="ORF">J2N86_13695</name>
</gene>
<evidence type="ECO:0000313" key="1">
    <source>
        <dbReference type="EMBL" id="USQ13710.1"/>
    </source>
</evidence>
<protein>
    <recommendedName>
        <fullName evidence="3">DUF4237 domain-containing protein</fullName>
    </recommendedName>
</protein>